<keyword evidence="3" id="KW-1185">Reference proteome</keyword>
<feature type="transmembrane region" description="Helical" evidence="1">
    <location>
        <begin position="39"/>
        <end position="58"/>
    </location>
</feature>
<dbReference type="EMBL" id="JTDY01001557">
    <property type="protein sequence ID" value="KOB73540.1"/>
    <property type="molecule type" value="Genomic_DNA"/>
</dbReference>
<dbReference type="PANTHER" id="PTHR11161">
    <property type="entry name" value="O-ACYLTRANSFERASE"/>
    <property type="match status" value="1"/>
</dbReference>
<gene>
    <name evidence="2" type="ORF">OBRU01_10546</name>
</gene>
<keyword evidence="1" id="KW-0472">Membrane</keyword>
<accession>A0A0L7LDQ8</accession>
<feature type="transmembrane region" description="Helical" evidence="1">
    <location>
        <begin position="291"/>
        <end position="312"/>
    </location>
</feature>
<feature type="transmembrane region" description="Helical" evidence="1">
    <location>
        <begin position="154"/>
        <end position="176"/>
    </location>
</feature>
<sequence>MLYDAGASWALSWSVRGCWDALQAPPPTSSAADLRAFDGLRVLCMMCVIIEHVCWITTQTYLTDTRRLELTRRAADAMAMANSTLMVQIFFLMSSFLLAHKLLLQRARGQEESAVYTFFDTMLNRIIRYLAADMQLYAVCLVLTLALRRFRRGALVVLTALLAGSILLVGVLAYYWHLVPNYVMHRPESVRVTYRGAASFNMLYQSPLGNAPGALTGVLLAHAHHYIRSSHTRLGDYKVHCAASVGSVLSWRGWAVWARLSFGALLLHMPINKSLVAARLAPSQLDRQSAILEWFGVASVSYLAALPLALLVELPFQRLHRALQRHKKPAVQENGQKTDM</sequence>
<dbReference type="Proteomes" id="UP000037510">
    <property type="component" value="Unassembled WGS sequence"/>
</dbReference>
<protein>
    <recommendedName>
        <fullName evidence="4">Acyltransferase 3 domain-containing protein</fullName>
    </recommendedName>
</protein>
<feature type="transmembrane region" description="Helical" evidence="1">
    <location>
        <begin position="79"/>
        <end position="99"/>
    </location>
</feature>
<dbReference type="PANTHER" id="PTHR11161:SF22">
    <property type="entry name" value="ACYLTRANSFERASE 3 DOMAIN-CONTAINING PROTEIN-RELATED"/>
    <property type="match status" value="1"/>
</dbReference>
<feature type="transmembrane region" description="Helical" evidence="1">
    <location>
        <begin position="126"/>
        <end position="147"/>
    </location>
</feature>
<dbReference type="AlphaFoldDB" id="A0A0L7LDQ8"/>
<keyword evidence="1" id="KW-0812">Transmembrane</keyword>
<reference evidence="2 3" key="1">
    <citation type="journal article" date="2015" name="Genome Biol. Evol.">
        <title>The genome of winter moth (Operophtera brumata) provides a genomic perspective on sexual dimorphism and phenology.</title>
        <authorList>
            <person name="Derks M.F."/>
            <person name="Smit S."/>
            <person name="Salis L."/>
            <person name="Schijlen E."/>
            <person name="Bossers A."/>
            <person name="Mateman C."/>
            <person name="Pijl A.S."/>
            <person name="de Ridder D."/>
            <person name="Groenen M.A."/>
            <person name="Visser M.E."/>
            <person name="Megens H.J."/>
        </authorList>
    </citation>
    <scope>NUCLEOTIDE SEQUENCE [LARGE SCALE GENOMIC DNA]</scope>
    <source>
        <strain evidence="2">WM2013NL</strain>
        <tissue evidence="2">Head and thorax</tissue>
    </source>
</reference>
<evidence type="ECO:0000256" key="1">
    <source>
        <dbReference type="SAM" id="Phobius"/>
    </source>
</evidence>
<keyword evidence="1" id="KW-1133">Transmembrane helix</keyword>
<evidence type="ECO:0000313" key="2">
    <source>
        <dbReference type="EMBL" id="KOB73540.1"/>
    </source>
</evidence>
<proteinExistence type="predicted"/>
<dbReference type="InterPro" id="IPR052728">
    <property type="entry name" value="O2_lipid_transport_reg"/>
</dbReference>
<evidence type="ECO:0008006" key="4">
    <source>
        <dbReference type="Google" id="ProtNLM"/>
    </source>
</evidence>
<name>A0A0L7LDQ8_OPEBR</name>
<organism evidence="2 3">
    <name type="scientific">Operophtera brumata</name>
    <name type="common">Winter moth</name>
    <name type="synonym">Phalaena brumata</name>
    <dbReference type="NCBI Taxonomy" id="104452"/>
    <lineage>
        <taxon>Eukaryota</taxon>
        <taxon>Metazoa</taxon>
        <taxon>Ecdysozoa</taxon>
        <taxon>Arthropoda</taxon>
        <taxon>Hexapoda</taxon>
        <taxon>Insecta</taxon>
        <taxon>Pterygota</taxon>
        <taxon>Neoptera</taxon>
        <taxon>Endopterygota</taxon>
        <taxon>Lepidoptera</taxon>
        <taxon>Glossata</taxon>
        <taxon>Ditrysia</taxon>
        <taxon>Geometroidea</taxon>
        <taxon>Geometridae</taxon>
        <taxon>Larentiinae</taxon>
        <taxon>Operophtera</taxon>
    </lineage>
</organism>
<evidence type="ECO:0000313" key="3">
    <source>
        <dbReference type="Proteomes" id="UP000037510"/>
    </source>
</evidence>
<comment type="caution">
    <text evidence="2">The sequence shown here is derived from an EMBL/GenBank/DDBJ whole genome shotgun (WGS) entry which is preliminary data.</text>
</comment>